<dbReference type="Gene3D" id="2.60.120.920">
    <property type="match status" value="1"/>
</dbReference>
<dbReference type="EMBL" id="AAGK01000005">
    <property type="protein sequence ID" value="EAN31160.1"/>
    <property type="molecule type" value="Genomic_DNA"/>
</dbReference>
<organism evidence="1 2">
    <name type="scientific">Theileria parva</name>
    <name type="common">East coast fever infection agent</name>
    <dbReference type="NCBI Taxonomy" id="5875"/>
    <lineage>
        <taxon>Eukaryota</taxon>
        <taxon>Sar</taxon>
        <taxon>Alveolata</taxon>
        <taxon>Apicomplexa</taxon>
        <taxon>Aconoidasida</taxon>
        <taxon>Piroplasmida</taxon>
        <taxon>Theileriidae</taxon>
        <taxon>Theileria</taxon>
    </lineage>
</organism>
<dbReference type="KEGG" id="tpv:TP03_0423"/>
<evidence type="ECO:0000313" key="1">
    <source>
        <dbReference type="EMBL" id="EAN31160.1"/>
    </source>
</evidence>
<sequence length="227" mass="26714">MKGECEVDTSSLTPPSKIKRSYNNGIAEYKLKKNGIDDGVVPKLSYKFKDKNIKLTPDRLSATGYKGWSSVFCTHCACTGKWYYEVKINQDYKNLKFVGHDNSFKHQIKGHVRYSSTCIISYIIVLEWVMHVDIRDMIHLLELIVTDSQFPTLMERLVIIQRNTPMPPHSMEYYVTLRIYHHPEQIPILLHNFQSTANYMINWILTYMMDIITQQFHFIWELLSQLI</sequence>
<name>Q4MZT7_THEPA</name>
<gene>
    <name evidence="1" type="ordered locus">TP03_0423</name>
</gene>
<dbReference type="AlphaFoldDB" id="Q4MZT7"/>
<dbReference type="STRING" id="5875.Q4MZT7"/>
<dbReference type="SUPFAM" id="SSF49899">
    <property type="entry name" value="Concanavalin A-like lectins/glucanases"/>
    <property type="match status" value="1"/>
</dbReference>
<dbReference type="PANTHER" id="PTHR10598">
    <property type="entry name" value="SET1/ASH2 HISTONE METHYLTRANSFERASE COMPLEX SUBUNIT ASH2"/>
    <property type="match status" value="1"/>
</dbReference>
<comment type="caution">
    <text evidence="1">The sequence shown here is derived from an EMBL/GenBank/DDBJ whole genome shotgun (WGS) entry which is preliminary data.</text>
</comment>
<dbReference type="VEuPathDB" id="PiroplasmaDB:TpMuguga_03g00423"/>
<reference evidence="1 2" key="1">
    <citation type="journal article" date="2005" name="Science">
        <title>Genome sequence of Theileria parva, a bovine pathogen that transforms lymphocytes.</title>
        <authorList>
            <person name="Gardner M.J."/>
            <person name="Bishop R."/>
            <person name="Shah T."/>
            <person name="de Villiers E.P."/>
            <person name="Carlton J.M."/>
            <person name="Hall N."/>
            <person name="Ren Q."/>
            <person name="Paulsen I.T."/>
            <person name="Pain A."/>
            <person name="Berriman M."/>
            <person name="Wilson R.J.M."/>
            <person name="Sato S."/>
            <person name="Ralph S.A."/>
            <person name="Mann D.J."/>
            <person name="Xiong Z."/>
            <person name="Shallom S.J."/>
            <person name="Weidman J."/>
            <person name="Jiang L."/>
            <person name="Lynn J."/>
            <person name="Weaver B."/>
            <person name="Shoaibi A."/>
            <person name="Domingo A.R."/>
            <person name="Wasawo D."/>
            <person name="Crabtree J."/>
            <person name="Wortman J.R."/>
            <person name="Haas B."/>
            <person name="Angiuoli S.V."/>
            <person name="Creasy T.H."/>
            <person name="Lu C."/>
            <person name="Suh B."/>
            <person name="Silva J.C."/>
            <person name="Utterback T.R."/>
            <person name="Feldblyum T.V."/>
            <person name="Pertea M."/>
            <person name="Allen J."/>
            <person name="Nierman W.C."/>
            <person name="Taracha E.L.N."/>
            <person name="Salzberg S.L."/>
            <person name="White O.R."/>
            <person name="Fitzhugh H.A."/>
            <person name="Morzaria S."/>
            <person name="Venter J.C."/>
            <person name="Fraser C.M."/>
            <person name="Nene V."/>
        </authorList>
    </citation>
    <scope>NUCLEOTIDE SEQUENCE [LARGE SCALE GENOMIC DNA]</scope>
    <source>
        <strain evidence="1 2">Muguga</strain>
    </source>
</reference>
<dbReference type="GO" id="GO:0048188">
    <property type="term" value="C:Set1C/COMPASS complex"/>
    <property type="evidence" value="ECO:0007669"/>
    <property type="project" value="InterPro"/>
</dbReference>
<dbReference type="Proteomes" id="UP000001949">
    <property type="component" value="Unassembled WGS sequence"/>
</dbReference>
<dbReference type="InParanoid" id="Q4MZT7"/>
<dbReference type="PANTHER" id="PTHR10598:SF0">
    <property type="entry name" value="SET1_ASH2 HISTONE METHYLTRANSFERASE COMPLEX SUBUNIT ASH2"/>
    <property type="match status" value="1"/>
</dbReference>
<keyword evidence="2" id="KW-1185">Reference proteome</keyword>
<dbReference type="eggNOG" id="KOG2626">
    <property type="taxonomic scope" value="Eukaryota"/>
</dbReference>
<dbReference type="InterPro" id="IPR043136">
    <property type="entry name" value="B30.2/SPRY_sf"/>
</dbReference>
<protein>
    <submittedName>
        <fullName evidence="1">Uncharacterized protein</fullName>
    </submittedName>
</protein>
<dbReference type="InterPro" id="IPR013320">
    <property type="entry name" value="ConA-like_dom_sf"/>
</dbReference>
<accession>Q4MZT7</accession>
<proteinExistence type="predicted"/>
<dbReference type="GO" id="GO:0000976">
    <property type="term" value="F:transcription cis-regulatory region binding"/>
    <property type="evidence" value="ECO:0007669"/>
    <property type="project" value="TreeGrafter"/>
</dbReference>
<dbReference type="InterPro" id="IPR037353">
    <property type="entry name" value="ASH2"/>
</dbReference>
<evidence type="ECO:0000313" key="2">
    <source>
        <dbReference type="Proteomes" id="UP000001949"/>
    </source>
</evidence>